<evidence type="ECO:0000313" key="2">
    <source>
        <dbReference type="EMBL" id="MBT0769082.1"/>
    </source>
</evidence>
<keyword evidence="3" id="KW-1185">Reference proteome</keyword>
<organism evidence="2 3">
    <name type="scientific">Kineosporia corallincola</name>
    <dbReference type="NCBI Taxonomy" id="2835133"/>
    <lineage>
        <taxon>Bacteria</taxon>
        <taxon>Bacillati</taxon>
        <taxon>Actinomycetota</taxon>
        <taxon>Actinomycetes</taxon>
        <taxon>Kineosporiales</taxon>
        <taxon>Kineosporiaceae</taxon>
        <taxon>Kineosporia</taxon>
    </lineage>
</organism>
<evidence type="ECO:0000313" key="3">
    <source>
        <dbReference type="Proteomes" id="UP001197247"/>
    </source>
</evidence>
<accession>A0ABS5TDC6</accession>
<dbReference type="Proteomes" id="UP001197247">
    <property type="component" value="Unassembled WGS sequence"/>
</dbReference>
<dbReference type="InterPro" id="IPR032710">
    <property type="entry name" value="NTF2-like_dom_sf"/>
</dbReference>
<dbReference type="SUPFAM" id="SSF54427">
    <property type="entry name" value="NTF2-like"/>
    <property type="match status" value="1"/>
</dbReference>
<dbReference type="Gene3D" id="3.10.450.50">
    <property type="match status" value="1"/>
</dbReference>
<evidence type="ECO:0000259" key="1">
    <source>
        <dbReference type="Pfam" id="PF12680"/>
    </source>
</evidence>
<feature type="domain" description="SnoaL-like" evidence="1">
    <location>
        <begin position="10"/>
        <end position="99"/>
    </location>
</feature>
<reference evidence="2 3" key="1">
    <citation type="submission" date="2021-05" db="EMBL/GenBank/DDBJ databases">
        <title>Kineosporia and Streptomyces sp. nov. two new marine actinobacteria isolated from Coral.</title>
        <authorList>
            <person name="Buangrab K."/>
            <person name="Sutthacheep M."/>
            <person name="Yeemin T."/>
            <person name="Harunari E."/>
            <person name="Igarashi Y."/>
            <person name="Kanchanasin P."/>
            <person name="Tanasupawat S."/>
            <person name="Phongsopitanun W."/>
        </authorList>
    </citation>
    <scope>NUCLEOTIDE SEQUENCE [LARGE SCALE GENOMIC DNA]</scope>
    <source>
        <strain evidence="2 3">J2-2</strain>
    </source>
</reference>
<dbReference type="InterPro" id="IPR037401">
    <property type="entry name" value="SnoaL-like"/>
</dbReference>
<gene>
    <name evidence="2" type="ORF">KIH74_09105</name>
</gene>
<sequence length="113" mass="12605">MTNGRRETIVAEWIQAANTHDPERFLAFFADDAVLDDPSVGRSFEGADGIGEYYRDYFIGYGTRTRLIGMTPQDGHLHVEVHFTGEFPGGQTGGIFDITFTGDQIRFIRADLA</sequence>
<name>A0ABS5TDC6_9ACTN</name>
<dbReference type="RefSeq" id="WP_214155371.1">
    <property type="nucleotide sequence ID" value="NZ_JAHBAY010000003.1"/>
</dbReference>
<comment type="caution">
    <text evidence="2">The sequence shown here is derived from an EMBL/GenBank/DDBJ whole genome shotgun (WGS) entry which is preliminary data.</text>
</comment>
<protein>
    <submittedName>
        <fullName evidence="2">Nuclear transport factor 2 family protein</fullName>
    </submittedName>
</protein>
<proteinExistence type="predicted"/>
<dbReference type="Pfam" id="PF12680">
    <property type="entry name" value="SnoaL_2"/>
    <property type="match status" value="1"/>
</dbReference>
<dbReference type="EMBL" id="JAHBAY010000003">
    <property type="protein sequence ID" value="MBT0769082.1"/>
    <property type="molecule type" value="Genomic_DNA"/>
</dbReference>